<evidence type="ECO:0000256" key="9">
    <source>
        <dbReference type="ARBA" id="ARBA00023065"/>
    </source>
</evidence>
<dbReference type="Proteomes" id="UP000281594">
    <property type="component" value="Unassembled WGS sequence"/>
</dbReference>
<evidence type="ECO:0000256" key="4">
    <source>
        <dbReference type="ARBA" id="ARBA00022538"/>
    </source>
</evidence>
<dbReference type="PANTHER" id="PTHR31462">
    <property type="entry name" value="ENDOSOMAL/LYSOSOMAL POTASSIUM CHANNEL TMEM175"/>
    <property type="match status" value="1"/>
</dbReference>
<evidence type="ECO:0000256" key="7">
    <source>
        <dbReference type="ARBA" id="ARBA00022958"/>
    </source>
</evidence>
<keyword evidence="8 14" id="KW-1133">Transmembrane helix</keyword>
<evidence type="ECO:0000256" key="5">
    <source>
        <dbReference type="ARBA" id="ARBA00022692"/>
    </source>
</evidence>
<proteinExistence type="inferred from homology"/>
<keyword evidence="10 14" id="KW-0472">Membrane</keyword>
<keyword evidence="11" id="KW-0407">Ion channel</keyword>
<dbReference type="HOGENOM" id="CLU_090238_3_0_11"/>
<dbReference type="InterPro" id="IPR010617">
    <property type="entry name" value="TMEM175-like"/>
</dbReference>
<evidence type="ECO:0000256" key="14">
    <source>
        <dbReference type="SAM" id="Phobius"/>
    </source>
</evidence>
<evidence type="ECO:0000256" key="8">
    <source>
        <dbReference type="ARBA" id="ARBA00022989"/>
    </source>
</evidence>
<dbReference type="GO" id="GO:0016020">
    <property type="term" value="C:membrane"/>
    <property type="evidence" value="ECO:0007669"/>
    <property type="project" value="UniProtKB-SubCell"/>
</dbReference>
<comment type="caution">
    <text evidence="15">The sequence shown here is derived from an EMBL/GenBank/DDBJ whole genome shotgun (WGS) entry which is preliminary data.</text>
</comment>
<keyword evidence="6" id="KW-0631">Potassium channel</keyword>
<evidence type="ECO:0000313" key="15">
    <source>
        <dbReference type="EMBL" id="RLV79331.1"/>
    </source>
</evidence>
<evidence type="ECO:0000256" key="13">
    <source>
        <dbReference type="SAM" id="MobiDB-lite"/>
    </source>
</evidence>
<evidence type="ECO:0000256" key="1">
    <source>
        <dbReference type="ARBA" id="ARBA00004141"/>
    </source>
</evidence>
<organism evidence="15 16">
    <name type="scientific">Streptomyces rapamycinicus (strain ATCC 29253 / DSM 41530 / NRRL 5491 / AYB-994)</name>
    <name type="common">Streptomyces hygroscopicus (strain ATCC 29253)</name>
    <dbReference type="NCBI Taxonomy" id="1343740"/>
    <lineage>
        <taxon>Bacteria</taxon>
        <taxon>Bacillati</taxon>
        <taxon>Actinomycetota</taxon>
        <taxon>Actinomycetes</taxon>
        <taxon>Kitasatosporales</taxon>
        <taxon>Streptomycetaceae</taxon>
        <taxon>Streptomyces</taxon>
        <taxon>Streptomyces violaceusniger group</taxon>
    </lineage>
</organism>
<protein>
    <recommendedName>
        <fullName evidence="17">Integral membrane protein</fullName>
    </recommendedName>
</protein>
<name>A0A0A0NDJ2_STRRN</name>
<keyword evidence="9" id="KW-0406">Ion transport</keyword>
<comment type="subcellular location">
    <subcellularLocation>
        <location evidence="1">Membrane</location>
        <topology evidence="1">Multi-pass membrane protein</topology>
    </subcellularLocation>
</comment>
<dbReference type="GO" id="GO:0015252">
    <property type="term" value="F:proton channel activity"/>
    <property type="evidence" value="ECO:0007669"/>
    <property type="project" value="InterPro"/>
</dbReference>
<feature type="transmembrane region" description="Helical" evidence="14">
    <location>
        <begin position="51"/>
        <end position="69"/>
    </location>
</feature>
<evidence type="ECO:0000313" key="16">
    <source>
        <dbReference type="Proteomes" id="UP000281594"/>
    </source>
</evidence>
<feature type="transmembrane region" description="Helical" evidence="14">
    <location>
        <begin position="159"/>
        <end position="178"/>
    </location>
</feature>
<feature type="transmembrane region" description="Helical" evidence="14">
    <location>
        <begin position="12"/>
        <end position="31"/>
    </location>
</feature>
<dbReference type="PANTHER" id="PTHR31462:SF5">
    <property type="entry name" value="ENDOSOMAL_LYSOSOMAL PROTON CHANNEL TMEM175"/>
    <property type="match status" value="1"/>
</dbReference>
<keyword evidence="5 14" id="KW-0812">Transmembrane</keyword>
<evidence type="ECO:0000256" key="3">
    <source>
        <dbReference type="ARBA" id="ARBA00022448"/>
    </source>
</evidence>
<dbReference type="STRING" id="1343740.M271_30510"/>
<evidence type="ECO:0000256" key="2">
    <source>
        <dbReference type="ARBA" id="ARBA00006920"/>
    </source>
</evidence>
<keyword evidence="7" id="KW-0630">Potassium</keyword>
<dbReference type="KEGG" id="src:M271_30510"/>
<comment type="catalytic activity">
    <reaction evidence="12">
        <text>K(+)(in) = K(+)(out)</text>
        <dbReference type="Rhea" id="RHEA:29463"/>
        <dbReference type="ChEBI" id="CHEBI:29103"/>
    </reaction>
</comment>
<sequence>MRPQYGIDVERIRAFSDAVFAIAITLLALEIKVPEGLPAAELGHALKEEALPSIAGYLLSFVVVGALWISHHRLFRMAKVVNGPLLYLDLALMALVAALPFPTKIVTEYHSSAIATSLYAGTITLAALLITAMAAHLLNRPDLRDSDTPRGLVTQTLQQTVSVAIVFGSSVPVAVIVSSDVAEYWWILAVPVRYCLARHHAKKRKHAATESPRPSTTSSGSATR</sequence>
<feature type="region of interest" description="Disordered" evidence="13">
    <location>
        <begin position="203"/>
        <end position="224"/>
    </location>
</feature>
<feature type="compositionally biased region" description="Polar residues" evidence="13">
    <location>
        <begin position="212"/>
        <end position="224"/>
    </location>
</feature>
<feature type="transmembrane region" description="Helical" evidence="14">
    <location>
        <begin position="113"/>
        <end position="138"/>
    </location>
</feature>
<evidence type="ECO:0000256" key="12">
    <source>
        <dbReference type="ARBA" id="ARBA00034430"/>
    </source>
</evidence>
<dbReference type="RefSeq" id="WP_020871006.1">
    <property type="nucleotide sequence ID" value="NC_022785.1"/>
</dbReference>
<evidence type="ECO:0008006" key="17">
    <source>
        <dbReference type="Google" id="ProtNLM"/>
    </source>
</evidence>
<gene>
    <name evidence="15" type="ORF">D3C57_113140</name>
</gene>
<dbReference type="EMBL" id="QYCY01000001">
    <property type="protein sequence ID" value="RLV79331.1"/>
    <property type="molecule type" value="Genomic_DNA"/>
</dbReference>
<accession>A0A0A0NDJ2</accession>
<evidence type="ECO:0000256" key="10">
    <source>
        <dbReference type="ARBA" id="ARBA00023136"/>
    </source>
</evidence>
<keyword evidence="3" id="KW-0813">Transport</keyword>
<dbReference type="GO" id="GO:0005267">
    <property type="term" value="F:potassium channel activity"/>
    <property type="evidence" value="ECO:0007669"/>
    <property type="project" value="UniProtKB-KW"/>
</dbReference>
<evidence type="ECO:0000256" key="11">
    <source>
        <dbReference type="ARBA" id="ARBA00023303"/>
    </source>
</evidence>
<keyword evidence="4" id="KW-0633">Potassium transport</keyword>
<reference evidence="15 16" key="1">
    <citation type="journal article" date="2018" name="J. Biol. Chem.">
        <title>Discovery of the actinoplanic acid pathway in Streptomyces rapamycinicus reveals a genetically conserved synergism with rapamycin.</title>
        <authorList>
            <person name="Mrak P."/>
            <person name="Krastel P."/>
            <person name="Pivk Lukancic P."/>
            <person name="Tao J."/>
            <person name="Pistorius D."/>
            <person name="Moore C.M."/>
        </authorList>
    </citation>
    <scope>NUCLEOTIDE SEQUENCE [LARGE SCALE GENOMIC DNA]</scope>
    <source>
        <strain evidence="15 16">NRRL 5491</strain>
    </source>
</reference>
<dbReference type="Pfam" id="PF06736">
    <property type="entry name" value="TMEM175"/>
    <property type="match status" value="1"/>
</dbReference>
<evidence type="ECO:0000256" key="6">
    <source>
        <dbReference type="ARBA" id="ARBA00022826"/>
    </source>
</evidence>
<feature type="transmembrane region" description="Helical" evidence="14">
    <location>
        <begin position="81"/>
        <end position="101"/>
    </location>
</feature>
<dbReference type="AlphaFoldDB" id="A0A0A0NDJ2"/>
<comment type="similarity">
    <text evidence="2">Belongs to the TMEM175 family.</text>
</comment>
<dbReference type="eggNOG" id="COG3548">
    <property type="taxonomic scope" value="Bacteria"/>
</dbReference>